<sequence length="510" mass="57213">MPYIAPAKPAPLKRNESYHSLKGNLSVITSPTTPTPTNEPSTYSPNSNTLSTKFLTKTPRGYPIKSCSALSSPTESFSSASYDSSSASSSTSSLDDDFQTSLNDLQHAVSNIVPKYAKLSPALPFSLSSTATTSASSTTTISTSSSMSTLMPPSPITSSSETSPIVRKKSGERVKSSLKLPALVRHQSMPAQSKFVHFDVNLEQVRHFLHSEKPAAVSSPTYDYTKRPEFHWGSTDSESETDSDEEEDPREGYQRYLDRTEWHIAVPNFTPPDIAHESRIVYVENIFLTSDKTKLIGHVAVKNLAFEKHVSIKYTLDNWKTITELTAEYNDDVRRKHRAAGYDRFSFAITMADLPQQATTVTKSLFFCVRYVCNNTEYWDNNHGANYQVDFSRVPKHKTQSTSNRLPTRPRRSNSVDNPMRIYDDVLESTKKNEFNSRYDFNDSILKKINSGPQHVESKLALNAKTYQELIDSYCFFKGPQTTPTVAAMTPRSLTPEHMYDHPQWSSVPV</sequence>
<dbReference type="InterPro" id="IPR050782">
    <property type="entry name" value="PP1_regulatory_subunit_3"/>
</dbReference>
<organism evidence="3 4">
    <name type="scientific">Geotrichum candidum</name>
    <name type="common">Oospora lactis</name>
    <name type="synonym">Dipodascus geotrichum</name>
    <dbReference type="NCBI Taxonomy" id="1173061"/>
    <lineage>
        <taxon>Eukaryota</taxon>
        <taxon>Fungi</taxon>
        <taxon>Dikarya</taxon>
        <taxon>Ascomycota</taxon>
        <taxon>Saccharomycotina</taxon>
        <taxon>Dipodascomycetes</taxon>
        <taxon>Dipodascales</taxon>
        <taxon>Dipodascaceae</taxon>
        <taxon>Geotrichum</taxon>
    </lineage>
</organism>
<name>A0A0J9XA40_GEOCN</name>
<dbReference type="PANTHER" id="PTHR12307:SF36">
    <property type="entry name" value="GLYCOGEN-BINDING SUBUNIT 76A"/>
    <property type="match status" value="1"/>
</dbReference>
<accession>A0A0J9XA40</accession>
<feature type="compositionally biased region" description="Low complexity" evidence="1">
    <location>
        <begin position="134"/>
        <end position="165"/>
    </location>
</feature>
<dbReference type="GO" id="GO:0005979">
    <property type="term" value="P:regulation of glycogen biosynthetic process"/>
    <property type="evidence" value="ECO:0007669"/>
    <property type="project" value="TreeGrafter"/>
</dbReference>
<dbReference type="InterPro" id="IPR005036">
    <property type="entry name" value="CBM21_dom"/>
</dbReference>
<feature type="region of interest" description="Disordered" evidence="1">
    <location>
        <begin position="134"/>
        <end position="173"/>
    </location>
</feature>
<evidence type="ECO:0000313" key="4">
    <source>
        <dbReference type="Proteomes" id="UP000242525"/>
    </source>
</evidence>
<dbReference type="AlphaFoldDB" id="A0A0J9XA40"/>
<dbReference type="InterPro" id="IPR038175">
    <property type="entry name" value="CBM21_dom_sf"/>
</dbReference>
<dbReference type="PROSITE" id="PS51159">
    <property type="entry name" value="CBM21"/>
    <property type="match status" value="1"/>
</dbReference>
<dbReference type="OrthoDB" id="1881at2759"/>
<evidence type="ECO:0000259" key="2">
    <source>
        <dbReference type="PROSITE" id="PS51159"/>
    </source>
</evidence>
<dbReference type="Gene3D" id="2.60.40.2440">
    <property type="entry name" value="Carbohydrate binding type-21 domain"/>
    <property type="match status" value="1"/>
</dbReference>
<dbReference type="GO" id="GO:0008157">
    <property type="term" value="F:protein phosphatase 1 binding"/>
    <property type="evidence" value="ECO:0007669"/>
    <property type="project" value="TreeGrafter"/>
</dbReference>
<evidence type="ECO:0000313" key="3">
    <source>
        <dbReference type="EMBL" id="CDO54317.1"/>
    </source>
</evidence>
<dbReference type="Proteomes" id="UP000242525">
    <property type="component" value="Unassembled WGS sequence"/>
</dbReference>
<feature type="region of interest" description="Disordered" evidence="1">
    <location>
        <begin position="69"/>
        <end position="97"/>
    </location>
</feature>
<feature type="region of interest" description="Disordered" evidence="1">
    <location>
        <begin position="228"/>
        <end position="251"/>
    </location>
</feature>
<dbReference type="GO" id="GO:2001069">
    <property type="term" value="F:glycogen binding"/>
    <property type="evidence" value="ECO:0007669"/>
    <property type="project" value="TreeGrafter"/>
</dbReference>
<dbReference type="EMBL" id="CCBN010000007">
    <property type="protein sequence ID" value="CDO54317.1"/>
    <property type="molecule type" value="Genomic_DNA"/>
</dbReference>
<keyword evidence="4" id="KW-1185">Reference proteome</keyword>
<feature type="region of interest" description="Disordered" evidence="1">
    <location>
        <begin position="1"/>
        <end position="54"/>
    </location>
</feature>
<feature type="domain" description="CBM21" evidence="2">
    <location>
        <begin position="275"/>
        <end position="390"/>
    </location>
</feature>
<reference evidence="3" key="1">
    <citation type="submission" date="2014-03" db="EMBL/GenBank/DDBJ databases">
        <authorList>
            <person name="Casaregola S."/>
        </authorList>
    </citation>
    <scope>NUCLEOTIDE SEQUENCE [LARGE SCALE GENOMIC DNA]</scope>
    <source>
        <strain evidence="3">CLIB 918</strain>
    </source>
</reference>
<feature type="compositionally biased region" description="Acidic residues" evidence="1">
    <location>
        <begin position="237"/>
        <end position="249"/>
    </location>
</feature>
<dbReference type="Pfam" id="PF03370">
    <property type="entry name" value="CBM_21"/>
    <property type="match status" value="1"/>
</dbReference>
<dbReference type="PANTHER" id="PTHR12307">
    <property type="entry name" value="PROTEIN PHOSPHATASE 1 REGULATORY SUBUNIT"/>
    <property type="match status" value="1"/>
</dbReference>
<feature type="compositionally biased region" description="Low complexity" evidence="1">
    <location>
        <begin position="76"/>
        <end position="93"/>
    </location>
</feature>
<gene>
    <name evidence="3" type="ORF">BN980_GECA07s02760g</name>
</gene>
<proteinExistence type="predicted"/>
<protein>
    <recommendedName>
        <fullName evidence="2">CBM21 domain-containing protein</fullName>
    </recommendedName>
</protein>
<feature type="compositionally biased region" description="Low complexity" evidence="1">
    <location>
        <begin position="29"/>
        <end position="49"/>
    </location>
</feature>
<evidence type="ECO:0000256" key="1">
    <source>
        <dbReference type="SAM" id="MobiDB-lite"/>
    </source>
</evidence>
<dbReference type="GO" id="GO:0000164">
    <property type="term" value="C:protein phosphatase type 1 complex"/>
    <property type="evidence" value="ECO:0007669"/>
    <property type="project" value="TreeGrafter"/>
</dbReference>
<feature type="region of interest" description="Disordered" evidence="1">
    <location>
        <begin position="394"/>
        <end position="418"/>
    </location>
</feature>
<comment type="caution">
    <text evidence="3">The sequence shown here is derived from an EMBL/GenBank/DDBJ whole genome shotgun (WGS) entry which is preliminary data.</text>
</comment>
<dbReference type="STRING" id="1173061.A0A0J9XA40"/>